<sequence>MLDDEMAAGAVMLQRLTARELVTWRSLLDTTAELRGILGAKPREPCLRRVVTPN</sequence>
<dbReference type="EMBL" id="ADVG01000001">
    <property type="protein sequence ID" value="EFH89781.1"/>
    <property type="molecule type" value="Genomic_DNA"/>
</dbReference>
<organism evidence="1 2">
    <name type="scientific">Ktedonobacter racemifer DSM 44963</name>
    <dbReference type="NCBI Taxonomy" id="485913"/>
    <lineage>
        <taxon>Bacteria</taxon>
        <taxon>Bacillati</taxon>
        <taxon>Chloroflexota</taxon>
        <taxon>Ktedonobacteria</taxon>
        <taxon>Ktedonobacterales</taxon>
        <taxon>Ktedonobacteraceae</taxon>
        <taxon>Ktedonobacter</taxon>
    </lineage>
</organism>
<protein>
    <submittedName>
        <fullName evidence="1">Uncharacterized protein</fullName>
    </submittedName>
</protein>
<dbReference type="AlphaFoldDB" id="D6TK24"/>
<evidence type="ECO:0000313" key="1">
    <source>
        <dbReference type="EMBL" id="EFH89781.1"/>
    </source>
</evidence>
<dbReference type="STRING" id="485913.Krac_11349"/>
<dbReference type="InParanoid" id="D6TK24"/>
<reference evidence="1 2" key="1">
    <citation type="journal article" date="2011" name="Stand. Genomic Sci.">
        <title>Non-contiguous finished genome sequence and contextual data of the filamentous soil bacterium Ktedonobacter racemifer type strain (SOSP1-21).</title>
        <authorList>
            <person name="Chang Y.J."/>
            <person name="Land M."/>
            <person name="Hauser L."/>
            <person name="Chertkov O."/>
            <person name="Del Rio T.G."/>
            <person name="Nolan M."/>
            <person name="Copeland A."/>
            <person name="Tice H."/>
            <person name="Cheng J.F."/>
            <person name="Lucas S."/>
            <person name="Han C."/>
            <person name="Goodwin L."/>
            <person name="Pitluck S."/>
            <person name="Ivanova N."/>
            <person name="Ovchinikova G."/>
            <person name="Pati A."/>
            <person name="Chen A."/>
            <person name="Palaniappan K."/>
            <person name="Mavromatis K."/>
            <person name="Liolios K."/>
            <person name="Brettin T."/>
            <person name="Fiebig A."/>
            <person name="Rohde M."/>
            <person name="Abt B."/>
            <person name="Goker M."/>
            <person name="Detter J.C."/>
            <person name="Woyke T."/>
            <person name="Bristow J."/>
            <person name="Eisen J.A."/>
            <person name="Markowitz V."/>
            <person name="Hugenholtz P."/>
            <person name="Kyrpides N.C."/>
            <person name="Klenk H.P."/>
            <person name="Lapidus A."/>
        </authorList>
    </citation>
    <scope>NUCLEOTIDE SEQUENCE [LARGE SCALE GENOMIC DNA]</scope>
    <source>
        <strain evidence="2">DSM 44963</strain>
    </source>
</reference>
<proteinExistence type="predicted"/>
<dbReference type="Proteomes" id="UP000004508">
    <property type="component" value="Unassembled WGS sequence"/>
</dbReference>
<gene>
    <name evidence="1" type="ORF">Krac_11349</name>
</gene>
<evidence type="ECO:0000313" key="2">
    <source>
        <dbReference type="Proteomes" id="UP000004508"/>
    </source>
</evidence>
<keyword evidence="2" id="KW-1185">Reference proteome</keyword>
<accession>D6TK24</accession>
<comment type="caution">
    <text evidence="1">The sequence shown here is derived from an EMBL/GenBank/DDBJ whole genome shotgun (WGS) entry which is preliminary data.</text>
</comment>
<name>D6TK24_KTERA</name>